<dbReference type="PANTHER" id="PTHR21192">
    <property type="entry name" value="NUCLEAR PROTEIN E3-3"/>
    <property type="match status" value="1"/>
</dbReference>
<organism evidence="1 2">
    <name type="scientific">Sphingomonas lenta</name>
    <dbReference type="NCBI Taxonomy" id="1141887"/>
    <lineage>
        <taxon>Bacteria</taxon>
        <taxon>Pseudomonadati</taxon>
        <taxon>Pseudomonadota</taxon>
        <taxon>Alphaproteobacteria</taxon>
        <taxon>Sphingomonadales</taxon>
        <taxon>Sphingomonadaceae</taxon>
        <taxon>Sphingomonas</taxon>
    </lineage>
</organism>
<name>A0A2A2SGB8_9SPHN</name>
<comment type="caution">
    <text evidence="1">The sequence shown here is derived from an EMBL/GenBank/DDBJ whole genome shotgun (WGS) entry which is preliminary data.</text>
</comment>
<dbReference type="EMBL" id="NSLI01000003">
    <property type="protein sequence ID" value="PAX08255.1"/>
    <property type="molecule type" value="Genomic_DNA"/>
</dbReference>
<dbReference type="Proteomes" id="UP000218151">
    <property type="component" value="Unassembled WGS sequence"/>
</dbReference>
<proteinExistence type="predicted"/>
<dbReference type="RefSeq" id="WP_095998497.1">
    <property type="nucleotide sequence ID" value="NZ_NSLI01000003.1"/>
</dbReference>
<evidence type="ECO:0008006" key="3">
    <source>
        <dbReference type="Google" id="ProtNLM"/>
    </source>
</evidence>
<dbReference type="InterPro" id="IPR007523">
    <property type="entry name" value="NDUFAF3/AAMDC"/>
</dbReference>
<dbReference type="Gene3D" id="3.40.1230.10">
    <property type="entry name" value="MTH938-like"/>
    <property type="match status" value="1"/>
</dbReference>
<gene>
    <name evidence="1" type="ORF">CKY28_11890</name>
</gene>
<reference evidence="2" key="1">
    <citation type="submission" date="2017-09" db="EMBL/GenBank/DDBJ databases">
        <authorList>
            <person name="Feng G."/>
            <person name="Zhu H."/>
        </authorList>
    </citation>
    <scope>NUCLEOTIDE SEQUENCE [LARGE SCALE GENOMIC DNA]</scope>
    <source>
        <strain evidence="2">1PNM-20</strain>
    </source>
</reference>
<dbReference type="AlphaFoldDB" id="A0A2A2SGB8"/>
<evidence type="ECO:0000313" key="2">
    <source>
        <dbReference type="Proteomes" id="UP000218151"/>
    </source>
</evidence>
<protein>
    <recommendedName>
        <fullName evidence="3">Xcc1710-like domain-containing protein</fullName>
    </recommendedName>
</protein>
<dbReference type="OrthoDB" id="7351393at2"/>
<sequence length="122" mass="13004">MRINQERAATGPIVTGLGPRGFKLGEEHFRALLLTVERATPWSPPPLAELRAAALAELIESGPEFILLGTGPTLQRPSRELVAELDAAGLGVEPMDSRAAARAWGVLRGEGRKIAAALYPLD</sequence>
<accession>A0A2A2SGB8</accession>
<dbReference type="PANTHER" id="PTHR21192:SF2">
    <property type="entry name" value="NADH DEHYDROGENASE [UBIQUINONE] 1 ALPHA SUBCOMPLEX ASSEMBLY FACTOR 3"/>
    <property type="match status" value="1"/>
</dbReference>
<dbReference type="InterPro" id="IPR036748">
    <property type="entry name" value="MTH938-like_sf"/>
</dbReference>
<evidence type="ECO:0000313" key="1">
    <source>
        <dbReference type="EMBL" id="PAX08255.1"/>
    </source>
</evidence>
<keyword evidence="2" id="KW-1185">Reference proteome</keyword>
<dbReference type="Pfam" id="PF04430">
    <property type="entry name" value="DUF498"/>
    <property type="match status" value="1"/>
</dbReference>
<dbReference type="SUPFAM" id="SSF64076">
    <property type="entry name" value="MTH938-like"/>
    <property type="match status" value="1"/>
</dbReference>